<feature type="binding site" evidence="14">
    <location>
        <position position="166"/>
    </location>
    <ligand>
        <name>substrate</name>
    </ligand>
</feature>
<keyword evidence="18" id="KW-0732">Signal</keyword>
<dbReference type="InterPro" id="IPR019794">
    <property type="entry name" value="Peroxidases_AS"/>
</dbReference>
<keyword evidence="4 18" id="KW-0575">Peroxidase</keyword>
<sequence>MSTARNTFLLLSCFFLIVAVSTAFTDFNFYPKFKNCHDAENIVRDVVEGYVKKDPGLGAGLIRMFFHDCFVRGCDASILLDKYDNTDTEKFAIPNNPSLRGFEVIDAAKEKLEKEYPGVVSCADIIAFAARDAAYFLSKGKISYNIPSGRLDGRISIKDEVLPALPAPFHNLTEQKVLYEAKGISTAEMVALLGAHSIGRSHCSSFTSRLYPTIDPTMDPGFASNLKNKCPDPKNKPVDGVVVQDFLTPDKLDNEYYDNVKALKSLFFSDWSLLTSDETRELVTEFSEKPEFFAEKFAEAMIKLGNIEVKTGTQGEIRKSCRVVNYPTTTAPPPPANVPTTRAPPPPANVPTTMAPPPPYPTY</sequence>
<dbReference type="InterPro" id="IPR002016">
    <property type="entry name" value="Haem_peroxidase"/>
</dbReference>
<dbReference type="EC" id="1.11.1.7" evidence="3 18"/>
<evidence type="ECO:0000313" key="21">
    <source>
        <dbReference type="EMBL" id="KAF3329277.1"/>
    </source>
</evidence>
<dbReference type="PRINTS" id="PR00461">
    <property type="entry name" value="PLPEROXIDASE"/>
</dbReference>
<dbReference type="PROSITE" id="PS00435">
    <property type="entry name" value="PEROXIDASE_1"/>
    <property type="match status" value="1"/>
</dbReference>
<dbReference type="PANTHER" id="PTHR31235">
    <property type="entry name" value="PEROXIDASE 25-RELATED"/>
    <property type="match status" value="1"/>
</dbReference>
<keyword evidence="11" id="KW-0325">Glycoprotein</keyword>
<comment type="cofactor">
    <cofactor evidence="15 18">
        <name>Ca(2+)</name>
        <dbReference type="ChEBI" id="CHEBI:29108"/>
    </cofactor>
    <text evidence="15 18">Binds 2 calcium ions per subunit.</text>
</comment>
<evidence type="ECO:0000256" key="14">
    <source>
        <dbReference type="PIRSR" id="PIRSR600823-2"/>
    </source>
</evidence>
<dbReference type="AlphaFoldDB" id="A0A833V902"/>
<feature type="binding site" evidence="15">
    <location>
        <position position="245"/>
    </location>
    <ligand>
        <name>Ca(2+)</name>
        <dbReference type="ChEBI" id="CHEBI:29108"/>
        <label>2</label>
    </ligand>
</feature>
<dbReference type="Pfam" id="PF00141">
    <property type="entry name" value="peroxidase"/>
    <property type="match status" value="1"/>
</dbReference>
<keyword evidence="12 18" id="KW-0376">Hydrogen peroxide</keyword>
<feature type="signal peptide" evidence="18">
    <location>
        <begin position="1"/>
        <end position="23"/>
    </location>
</feature>
<feature type="region of interest" description="Disordered" evidence="19">
    <location>
        <begin position="328"/>
        <end position="363"/>
    </location>
</feature>
<gene>
    <name evidence="21" type="ORF">FCM35_KLT06355</name>
</gene>
<proteinExistence type="inferred from homology"/>
<dbReference type="FunFam" id="1.10.520.10:FF:000028">
    <property type="entry name" value="Peroxidase"/>
    <property type="match status" value="1"/>
</dbReference>
<evidence type="ECO:0000256" key="18">
    <source>
        <dbReference type="RuleBase" id="RU362060"/>
    </source>
</evidence>
<evidence type="ECO:0000256" key="3">
    <source>
        <dbReference type="ARBA" id="ARBA00012313"/>
    </source>
</evidence>
<comment type="cofactor">
    <cofactor evidence="15 18">
        <name>heme b</name>
        <dbReference type="ChEBI" id="CHEBI:60344"/>
    </cofactor>
    <text evidence="15 18">Binds 1 heme b (iron(II)-protoporphyrin IX) group per subunit.</text>
</comment>
<dbReference type="GO" id="GO:0006979">
    <property type="term" value="P:response to oxidative stress"/>
    <property type="evidence" value="ECO:0007669"/>
    <property type="project" value="UniProtKB-UniRule"/>
</dbReference>
<evidence type="ECO:0000256" key="11">
    <source>
        <dbReference type="ARBA" id="ARBA00023180"/>
    </source>
</evidence>
<comment type="similarity">
    <text evidence="18">Belongs to the peroxidase family. Classical plant (class III) peroxidase subfamily.</text>
</comment>
<dbReference type="Gene3D" id="1.10.520.10">
    <property type="match status" value="1"/>
</dbReference>
<dbReference type="EMBL" id="SWLB01000015">
    <property type="protein sequence ID" value="KAF3329277.1"/>
    <property type="molecule type" value="Genomic_DNA"/>
</dbReference>
<evidence type="ECO:0000313" key="22">
    <source>
        <dbReference type="Proteomes" id="UP000623129"/>
    </source>
</evidence>
<feature type="binding site" evidence="15">
    <location>
        <position position="77"/>
    </location>
    <ligand>
        <name>Ca(2+)</name>
        <dbReference type="ChEBI" id="CHEBI:29108"/>
        <label>1</label>
    </ligand>
</feature>
<dbReference type="PRINTS" id="PR00458">
    <property type="entry name" value="PEROXIDASE"/>
</dbReference>
<feature type="binding site" description="axial binding residue" evidence="15">
    <location>
        <position position="196"/>
    </location>
    <ligand>
        <name>heme b</name>
        <dbReference type="ChEBI" id="CHEBI:60344"/>
    </ligand>
    <ligandPart>
        <name>Fe</name>
        <dbReference type="ChEBI" id="CHEBI:18248"/>
    </ligandPart>
</feature>
<dbReference type="FunFam" id="1.10.420.10:FF:000006">
    <property type="entry name" value="Peroxidase"/>
    <property type="match status" value="1"/>
</dbReference>
<keyword evidence="18" id="KW-0964">Secreted</keyword>
<evidence type="ECO:0000256" key="1">
    <source>
        <dbReference type="ARBA" id="ARBA00000189"/>
    </source>
</evidence>
<evidence type="ECO:0000256" key="10">
    <source>
        <dbReference type="ARBA" id="ARBA00023157"/>
    </source>
</evidence>
<feature type="domain" description="Plant heme peroxidase family profile" evidence="20">
    <location>
        <begin position="24"/>
        <end position="325"/>
    </location>
</feature>
<feature type="active site" description="Proton acceptor" evidence="13">
    <location>
        <position position="67"/>
    </location>
</feature>
<dbReference type="Proteomes" id="UP000623129">
    <property type="component" value="Unassembled WGS sequence"/>
</dbReference>
<comment type="caution">
    <text evidence="21">The sequence shown here is derived from an EMBL/GenBank/DDBJ whole genome shotgun (WGS) entry which is preliminary data.</text>
</comment>
<feature type="site" description="Transition state stabilizer" evidence="16">
    <location>
        <position position="63"/>
    </location>
</feature>
<feature type="binding site" evidence="15">
    <location>
        <position position="75"/>
    </location>
    <ligand>
        <name>Ca(2+)</name>
        <dbReference type="ChEBI" id="CHEBI:29108"/>
        <label>1</label>
    </ligand>
</feature>
<dbReference type="SUPFAM" id="SSF48113">
    <property type="entry name" value="Heme-dependent peroxidases"/>
    <property type="match status" value="1"/>
</dbReference>
<feature type="binding site" evidence="15">
    <location>
        <position position="89"/>
    </location>
    <ligand>
        <name>Ca(2+)</name>
        <dbReference type="ChEBI" id="CHEBI:29108"/>
        <label>1</label>
    </ligand>
</feature>
<evidence type="ECO:0000256" key="12">
    <source>
        <dbReference type="ARBA" id="ARBA00023324"/>
    </source>
</evidence>
<evidence type="ECO:0000256" key="9">
    <source>
        <dbReference type="ARBA" id="ARBA00023004"/>
    </source>
</evidence>
<accession>A0A833V902</accession>
<feature type="disulfide bond" evidence="17">
    <location>
        <begin position="203"/>
        <end position="230"/>
    </location>
</feature>
<evidence type="ECO:0000256" key="8">
    <source>
        <dbReference type="ARBA" id="ARBA00023002"/>
    </source>
</evidence>
<feature type="binding site" evidence="15">
    <location>
        <position position="73"/>
    </location>
    <ligand>
        <name>Ca(2+)</name>
        <dbReference type="ChEBI" id="CHEBI:29108"/>
        <label>1</label>
    </ligand>
</feature>
<feature type="compositionally biased region" description="Pro residues" evidence="19">
    <location>
        <begin position="330"/>
        <end position="363"/>
    </location>
</feature>
<dbReference type="PROSITE" id="PS00436">
    <property type="entry name" value="PEROXIDASE_2"/>
    <property type="match status" value="1"/>
</dbReference>
<feature type="binding site" evidence="15">
    <location>
        <position position="248"/>
    </location>
    <ligand>
        <name>Ca(2+)</name>
        <dbReference type="ChEBI" id="CHEBI:29108"/>
        <label>2</label>
    </ligand>
</feature>
<evidence type="ECO:0000256" key="16">
    <source>
        <dbReference type="PIRSR" id="PIRSR600823-4"/>
    </source>
</evidence>
<evidence type="ECO:0000256" key="7">
    <source>
        <dbReference type="ARBA" id="ARBA00022837"/>
    </source>
</evidence>
<evidence type="ECO:0000256" key="15">
    <source>
        <dbReference type="PIRSR" id="PIRSR600823-3"/>
    </source>
</evidence>
<evidence type="ECO:0000256" key="17">
    <source>
        <dbReference type="PIRSR" id="PIRSR600823-5"/>
    </source>
</evidence>
<dbReference type="GO" id="GO:0046872">
    <property type="term" value="F:metal ion binding"/>
    <property type="evidence" value="ECO:0007669"/>
    <property type="project" value="UniProtKB-UniRule"/>
</dbReference>
<organism evidence="21 22">
    <name type="scientific">Carex littledalei</name>
    <dbReference type="NCBI Taxonomy" id="544730"/>
    <lineage>
        <taxon>Eukaryota</taxon>
        <taxon>Viridiplantae</taxon>
        <taxon>Streptophyta</taxon>
        <taxon>Embryophyta</taxon>
        <taxon>Tracheophyta</taxon>
        <taxon>Spermatophyta</taxon>
        <taxon>Magnoliopsida</taxon>
        <taxon>Liliopsida</taxon>
        <taxon>Poales</taxon>
        <taxon>Cyperaceae</taxon>
        <taxon>Cyperoideae</taxon>
        <taxon>Cariceae</taxon>
        <taxon>Carex</taxon>
        <taxon>Carex subgen. Euthyceras</taxon>
    </lineage>
</organism>
<keyword evidence="5 18" id="KW-0349">Heme</keyword>
<comment type="catalytic activity">
    <reaction evidence="1 18">
        <text>2 a phenolic donor + H2O2 = 2 a phenolic radical donor + 2 H2O</text>
        <dbReference type="Rhea" id="RHEA:56136"/>
        <dbReference type="ChEBI" id="CHEBI:15377"/>
        <dbReference type="ChEBI" id="CHEBI:16240"/>
        <dbReference type="ChEBI" id="CHEBI:139520"/>
        <dbReference type="ChEBI" id="CHEBI:139521"/>
        <dbReference type="EC" id="1.11.1.7"/>
    </reaction>
</comment>
<dbReference type="GO" id="GO:0042744">
    <property type="term" value="P:hydrogen peroxide catabolic process"/>
    <property type="evidence" value="ECO:0007669"/>
    <property type="project" value="UniProtKB-KW"/>
</dbReference>
<feature type="disulfide bond" evidence="17">
    <location>
        <begin position="69"/>
        <end position="74"/>
    </location>
</feature>
<comment type="similarity">
    <text evidence="2">Belongs to the peroxidase family. Ascorbate peroxidase subfamily.</text>
</comment>
<comment type="subcellular location">
    <subcellularLocation>
        <location evidence="18">Secreted</location>
    </subcellularLocation>
</comment>
<evidence type="ECO:0000256" key="4">
    <source>
        <dbReference type="ARBA" id="ARBA00022559"/>
    </source>
</evidence>
<evidence type="ECO:0000256" key="6">
    <source>
        <dbReference type="ARBA" id="ARBA00022723"/>
    </source>
</evidence>
<dbReference type="InterPro" id="IPR010255">
    <property type="entry name" value="Haem_peroxidase_sf"/>
</dbReference>
<feature type="disulfide bond" evidence="17">
    <location>
        <begin position="122"/>
        <end position="321"/>
    </location>
</feature>
<evidence type="ECO:0000256" key="5">
    <source>
        <dbReference type="ARBA" id="ARBA00022617"/>
    </source>
</evidence>
<keyword evidence="6 15" id="KW-0479">Metal-binding</keyword>
<dbReference type="GO" id="GO:0020037">
    <property type="term" value="F:heme binding"/>
    <property type="evidence" value="ECO:0007669"/>
    <property type="project" value="UniProtKB-UniRule"/>
</dbReference>
<keyword evidence="10 17" id="KW-1015">Disulfide bond</keyword>
<keyword evidence="8 18" id="KW-0560">Oxidoreductase</keyword>
<comment type="function">
    <text evidence="18">Removal of H(2)O(2), oxidation of toxic reductants, biosynthesis and degradation of lignin, suberization, auxin catabolism, response to environmental stresses such as wounding, pathogen attack and oxidative stress.</text>
</comment>
<keyword evidence="9 15" id="KW-0408">Iron</keyword>
<evidence type="ECO:0000259" key="20">
    <source>
        <dbReference type="PROSITE" id="PS50873"/>
    </source>
</evidence>
<evidence type="ECO:0000256" key="2">
    <source>
        <dbReference type="ARBA" id="ARBA00006873"/>
    </source>
</evidence>
<dbReference type="GO" id="GO:0005576">
    <property type="term" value="C:extracellular region"/>
    <property type="evidence" value="ECO:0007669"/>
    <property type="project" value="UniProtKB-SubCell"/>
</dbReference>
<feature type="binding site" evidence="15">
    <location>
        <position position="71"/>
    </location>
    <ligand>
        <name>Ca(2+)</name>
        <dbReference type="ChEBI" id="CHEBI:29108"/>
        <label>1</label>
    </ligand>
</feature>
<name>A0A833V902_9POAL</name>
<feature type="binding site" evidence="15">
    <location>
        <position position="253"/>
    </location>
    <ligand>
        <name>Ca(2+)</name>
        <dbReference type="ChEBI" id="CHEBI:29108"/>
        <label>2</label>
    </ligand>
</feature>
<keyword evidence="7 15" id="KW-0106">Calcium</keyword>
<keyword evidence="22" id="KW-1185">Reference proteome</keyword>
<dbReference type="GO" id="GO:0140825">
    <property type="term" value="F:lactoperoxidase activity"/>
    <property type="evidence" value="ECO:0007669"/>
    <property type="project" value="UniProtKB-EC"/>
</dbReference>
<dbReference type="InterPro" id="IPR000823">
    <property type="entry name" value="Peroxidase_pln"/>
</dbReference>
<dbReference type="InterPro" id="IPR019793">
    <property type="entry name" value="Peroxidases_heam-ligand_BS"/>
</dbReference>
<dbReference type="PROSITE" id="PS50873">
    <property type="entry name" value="PEROXIDASE_4"/>
    <property type="match status" value="1"/>
</dbReference>
<dbReference type="Gene3D" id="1.10.420.10">
    <property type="entry name" value="Peroxidase, domain 2"/>
    <property type="match status" value="1"/>
</dbReference>
<dbReference type="InterPro" id="IPR033905">
    <property type="entry name" value="Secretory_peroxidase"/>
</dbReference>
<evidence type="ECO:0000256" key="13">
    <source>
        <dbReference type="PIRSR" id="PIRSR600823-1"/>
    </source>
</evidence>
<reference evidence="21" key="1">
    <citation type="submission" date="2020-01" db="EMBL/GenBank/DDBJ databases">
        <title>Genome sequence of Kobresia littledalei, the first chromosome-level genome in the family Cyperaceae.</title>
        <authorList>
            <person name="Qu G."/>
        </authorList>
    </citation>
    <scope>NUCLEOTIDE SEQUENCE</scope>
    <source>
        <strain evidence="21">C.B.Clarke</strain>
        <tissue evidence="21">Leaf</tissue>
    </source>
</reference>
<evidence type="ECO:0000256" key="19">
    <source>
        <dbReference type="SAM" id="MobiDB-lite"/>
    </source>
</evidence>
<dbReference type="CDD" id="cd00693">
    <property type="entry name" value="secretory_peroxidase"/>
    <property type="match status" value="1"/>
</dbReference>
<feature type="chain" id="PRO_5033111927" description="Peroxidase" evidence="18">
    <location>
        <begin position="24"/>
        <end position="363"/>
    </location>
</feature>
<dbReference type="OrthoDB" id="652522at2759"/>
<feature type="binding site" evidence="15">
    <location>
        <position position="68"/>
    </location>
    <ligand>
        <name>Ca(2+)</name>
        <dbReference type="ChEBI" id="CHEBI:29108"/>
        <label>1</label>
    </ligand>
</feature>
<protein>
    <recommendedName>
        <fullName evidence="3 18">Peroxidase</fullName>
        <ecNumber evidence="3 18">1.11.1.7</ecNumber>
    </recommendedName>
</protein>